<name>A0AA38RN78_9PEZI</name>
<comment type="subcellular location">
    <subcellularLocation>
        <location evidence="1">Cell membrane</location>
        <topology evidence="1">Lipid-anchor</topology>
        <topology evidence="1">GPI-anchor</topology>
    </subcellularLocation>
</comment>
<keyword evidence="3" id="KW-0336">GPI-anchor</keyword>
<keyword evidence="5 9" id="KW-0472">Membrane</keyword>
<feature type="compositionally biased region" description="Low complexity" evidence="8">
    <location>
        <begin position="174"/>
        <end position="205"/>
    </location>
</feature>
<evidence type="ECO:0000259" key="11">
    <source>
        <dbReference type="Pfam" id="PF20238"/>
    </source>
</evidence>
<keyword evidence="4 10" id="KW-0732">Signal</keyword>
<keyword evidence="2" id="KW-1003">Cell membrane</keyword>
<evidence type="ECO:0000256" key="10">
    <source>
        <dbReference type="SAM" id="SignalP"/>
    </source>
</evidence>
<dbReference type="InterPro" id="IPR046530">
    <property type="entry name" value="BIM1-like_dom"/>
</dbReference>
<dbReference type="CDD" id="cd21176">
    <property type="entry name" value="LPMO_auxiliary-like"/>
    <property type="match status" value="1"/>
</dbReference>
<evidence type="ECO:0000256" key="9">
    <source>
        <dbReference type="SAM" id="Phobius"/>
    </source>
</evidence>
<accession>A0AA38RN78</accession>
<feature type="domain" description="Copper acquisition factor BIM1-like" evidence="11">
    <location>
        <begin position="20"/>
        <end position="157"/>
    </location>
</feature>
<reference evidence="12" key="1">
    <citation type="submission" date="2022-07" db="EMBL/GenBank/DDBJ databases">
        <title>Fungi with potential for degradation of polypropylene.</title>
        <authorList>
            <person name="Gostincar C."/>
        </authorList>
    </citation>
    <scope>NUCLEOTIDE SEQUENCE</scope>
    <source>
        <strain evidence="12">EXF-13287</strain>
    </source>
</reference>
<evidence type="ECO:0000256" key="7">
    <source>
        <dbReference type="ARBA" id="ARBA00023288"/>
    </source>
</evidence>
<evidence type="ECO:0000256" key="1">
    <source>
        <dbReference type="ARBA" id="ARBA00004609"/>
    </source>
</evidence>
<dbReference type="AlphaFoldDB" id="A0AA38RN78"/>
<sequence>MASLKAVASAAVLFLSTATAHFNLVAPPTIGFDEDKEDTGPCGGFTPDFTKTDGVVDFHVGGEPVALKLGHSQANWLFRGTLDQTGASNWTQLFPIVQQSGLGLFCETAIPAPEGWAGKKGVVGVVANAVDGLLYQCATVNFVSGTGSVGSSCTNGSVEAAFVPDSQLSALVDSSSNDTTPSSSSSSTPAGSSPTGSSSPSQTPSGNGGAGLVPVMGGLVSAALLGLFGLALL</sequence>
<evidence type="ECO:0000256" key="5">
    <source>
        <dbReference type="ARBA" id="ARBA00023136"/>
    </source>
</evidence>
<keyword evidence="7" id="KW-0449">Lipoprotein</keyword>
<feature type="transmembrane region" description="Helical" evidence="9">
    <location>
        <begin position="211"/>
        <end position="232"/>
    </location>
</feature>
<evidence type="ECO:0000256" key="8">
    <source>
        <dbReference type="SAM" id="MobiDB-lite"/>
    </source>
</evidence>
<dbReference type="PANTHER" id="PTHR34992:SF1">
    <property type="entry name" value="COPPER ACQUISITION FACTOR BIM1-LIKE DOMAIN-CONTAINING PROTEIN"/>
    <property type="match status" value="1"/>
</dbReference>
<feature type="region of interest" description="Disordered" evidence="8">
    <location>
        <begin position="172"/>
        <end position="209"/>
    </location>
</feature>
<gene>
    <name evidence="12" type="ORF">NKR19_g8701</name>
</gene>
<keyword evidence="9" id="KW-1133">Transmembrane helix</keyword>
<keyword evidence="13" id="KW-1185">Reference proteome</keyword>
<organism evidence="12 13">
    <name type="scientific">Coniochaeta hoffmannii</name>
    <dbReference type="NCBI Taxonomy" id="91930"/>
    <lineage>
        <taxon>Eukaryota</taxon>
        <taxon>Fungi</taxon>
        <taxon>Dikarya</taxon>
        <taxon>Ascomycota</taxon>
        <taxon>Pezizomycotina</taxon>
        <taxon>Sordariomycetes</taxon>
        <taxon>Sordariomycetidae</taxon>
        <taxon>Coniochaetales</taxon>
        <taxon>Coniochaetaceae</taxon>
        <taxon>Coniochaeta</taxon>
    </lineage>
</organism>
<comment type="caution">
    <text evidence="12">The sequence shown here is derived from an EMBL/GenBank/DDBJ whole genome shotgun (WGS) entry which is preliminary data.</text>
</comment>
<proteinExistence type="predicted"/>
<feature type="chain" id="PRO_5041293247" description="Copper acquisition factor BIM1-like domain-containing protein" evidence="10">
    <location>
        <begin position="21"/>
        <end position="233"/>
    </location>
</feature>
<evidence type="ECO:0000313" key="12">
    <source>
        <dbReference type="EMBL" id="KAJ9134384.1"/>
    </source>
</evidence>
<evidence type="ECO:0000256" key="2">
    <source>
        <dbReference type="ARBA" id="ARBA00022475"/>
    </source>
</evidence>
<dbReference type="EMBL" id="JANBVN010000184">
    <property type="protein sequence ID" value="KAJ9134384.1"/>
    <property type="molecule type" value="Genomic_DNA"/>
</dbReference>
<feature type="signal peptide" evidence="10">
    <location>
        <begin position="1"/>
        <end position="20"/>
    </location>
</feature>
<keyword evidence="9" id="KW-0812">Transmembrane</keyword>
<dbReference type="Proteomes" id="UP001174691">
    <property type="component" value="Unassembled WGS sequence"/>
</dbReference>
<keyword evidence="6" id="KW-0325">Glycoprotein</keyword>
<dbReference type="PANTHER" id="PTHR34992">
    <property type="entry name" value="HYPHAL ANASTAMOSIS-7 PROTEIN"/>
    <property type="match status" value="1"/>
</dbReference>
<evidence type="ECO:0000313" key="13">
    <source>
        <dbReference type="Proteomes" id="UP001174691"/>
    </source>
</evidence>
<dbReference type="GO" id="GO:0098552">
    <property type="term" value="C:side of membrane"/>
    <property type="evidence" value="ECO:0007669"/>
    <property type="project" value="UniProtKB-KW"/>
</dbReference>
<protein>
    <recommendedName>
        <fullName evidence="11">Copper acquisition factor BIM1-like domain-containing protein</fullName>
    </recommendedName>
</protein>
<dbReference type="Pfam" id="PF20238">
    <property type="entry name" value="BIM1-like_dom"/>
    <property type="match status" value="1"/>
</dbReference>
<dbReference type="InterPro" id="IPR046936">
    <property type="entry name" value="BIM1-like"/>
</dbReference>
<evidence type="ECO:0000256" key="6">
    <source>
        <dbReference type="ARBA" id="ARBA00023180"/>
    </source>
</evidence>
<dbReference type="GO" id="GO:0005886">
    <property type="term" value="C:plasma membrane"/>
    <property type="evidence" value="ECO:0007669"/>
    <property type="project" value="UniProtKB-SubCell"/>
</dbReference>
<evidence type="ECO:0000256" key="3">
    <source>
        <dbReference type="ARBA" id="ARBA00022622"/>
    </source>
</evidence>
<evidence type="ECO:0000256" key="4">
    <source>
        <dbReference type="ARBA" id="ARBA00022729"/>
    </source>
</evidence>